<dbReference type="NCBIfam" id="TIGR04183">
    <property type="entry name" value="Por_Secre_tail"/>
    <property type="match status" value="1"/>
</dbReference>
<dbReference type="PANTHER" id="PTHR23244">
    <property type="entry name" value="KELCH REPEAT DOMAIN"/>
    <property type="match status" value="1"/>
</dbReference>
<dbReference type="InterPro" id="IPR011043">
    <property type="entry name" value="Gal_Oxase/kelch_b-propeller"/>
</dbReference>
<protein>
    <submittedName>
        <fullName evidence="1">T9SS type A sorting domain-containing protein</fullName>
    </submittedName>
</protein>
<sequence>MSTQRSMIPCATGWWCSGARMGAPAATTPGRCRSPSGRSSHTAIYDPARDRMVVFGGTGTDFDYFNDAWALSLAGSPTWSQLAPAGIPPRARRYHTAIYDPGRDRMVVFAGFGLGNSYYSEFGDAWALTLGGSPAWIELWHGGFRSDQLPQARYSHSAIYDPVRSRMVVFGGYRFEELHDIRYSDTWALTWDTVTAVDLSLASIRYESGRVRLRWYGSGMASLVASVERRAETSDWEPLASVTADGTGWLAYEDRAVTPGTRYGYRLAYRLGGDLLHTDEAWVEIPALQFALRGLTPNPSAGDPVVAFSLAGGEPATLEVFDLSGRRILSREVGSLGPGAHSFDLSSGVRLAAGVYHLRLIQGNRSATRRAVIIR</sequence>
<dbReference type="InterPro" id="IPR015915">
    <property type="entry name" value="Kelch-typ_b-propeller"/>
</dbReference>
<accession>A0A538TWY4</accession>
<dbReference type="Gene3D" id="2.120.10.80">
    <property type="entry name" value="Kelch-type beta propeller"/>
    <property type="match status" value="1"/>
</dbReference>
<name>A0A538TWY4_UNCEI</name>
<proteinExistence type="predicted"/>
<organism evidence="1 2">
    <name type="scientific">Eiseniibacteriota bacterium</name>
    <dbReference type="NCBI Taxonomy" id="2212470"/>
    <lineage>
        <taxon>Bacteria</taxon>
        <taxon>Candidatus Eiseniibacteriota</taxon>
    </lineage>
</organism>
<comment type="caution">
    <text evidence="1">The sequence shown here is derived from an EMBL/GenBank/DDBJ whole genome shotgun (WGS) entry which is preliminary data.</text>
</comment>
<reference evidence="1 2" key="1">
    <citation type="journal article" date="2019" name="Nat. Microbiol.">
        <title>Mediterranean grassland soil C-N compound turnover is dependent on rainfall and depth, and is mediated by genomically divergent microorganisms.</title>
        <authorList>
            <person name="Diamond S."/>
            <person name="Andeer P.F."/>
            <person name="Li Z."/>
            <person name="Crits-Christoph A."/>
            <person name="Burstein D."/>
            <person name="Anantharaman K."/>
            <person name="Lane K.R."/>
            <person name="Thomas B.C."/>
            <person name="Pan C."/>
            <person name="Northen T.R."/>
            <person name="Banfield J.F."/>
        </authorList>
    </citation>
    <scope>NUCLEOTIDE SEQUENCE [LARGE SCALE GENOMIC DNA]</scope>
    <source>
        <strain evidence="1">WS_11</strain>
    </source>
</reference>
<gene>
    <name evidence="1" type="ORF">E6K81_16745</name>
</gene>
<dbReference type="PANTHER" id="PTHR23244:SF471">
    <property type="entry name" value="GUANINE NUCLEOTIDE-BINDING PROTEIN SUBUNIT BETA 1-RELATED"/>
    <property type="match status" value="1"/>
</dbReference>
<dbReference type="AlphaFoldDB" id="A0A538TWY4"/>
<evidence type="ECO:0000313" key="2">
    <source>
        <dbReference type="Proteomes" id="UP000319771"/>
    </source>
</evidence>
<dbReference type="EMBL" id="VBPB01000396">
    <property type="protein sequence ID" value="TMQ68135.1"/>
    <property type="molecule type" value="Genomic_DNA"/>
</dbReference>
<dbReference type="InterPro" id="IPR026444">
    <property type="entry name" value="Secre_tail"/>
</dbReference>
<dbReference type="Proteomes" id="UP000319771">
    <property type="component" value="Unassembled WGS sequence"/>
</dbReference>
<dbReference type="SUPFAM" id="SSF50965">
    <property type="entry name" value="Galactose oxidase, central domain"/>
    <property type="match status" value="1"/>
</dbReference>
<dbReference type="Pfam" id="PF24681">
    <property type="entry name" value="Kelch_KLHDC2_KLHL20_DRC7"/>
    <property type="match status" value="1"/>
</dbReference>
<evidence type="ECO:0000313" key="1">
    <source>
        <dbReference type="EMBL" id="TMQ68135.1"/>
    </source>
</evidence>